<proteinExistence type="predicted"/>
<dbReference type="Proteomes" id="UP000186601">
    <property type="component" value="Unassembled WGS sequence"/>
</dbReference>
<evidence type="ECO:0000313" key="3">
    <source>
        <dbReference type="Proteomes" id="UP000186601"/>
    </source>
</evidence>
<feature type="transmembrane region" description="Helical" evidence="1">
    <location>
        <begin position="33"/>
        <end position="53"/>
    </location>
</feature>
<keyword evidence="1" id="KW-1133">Transmembrane helix</keyword>
<protein>
    <submittedName>
        <fullName evidence="2">Uncharacterized protein</fullName>
    </submittedName>
</protein>
<keyword evidence="1" id="KW-0812">Transmembrane</keyword>
<comment type="caution">
    <text evidence="2">The sequence shown here is derived from an EMBL/GenBank/DDBJ whole genome shotgun (WGS) entry which is preliminary data.</text>
</comment>
<evidence type="ECO:0000313" key="2">
    <source>
        <dbReference type="EMBL" id="PSR72055.1"/>
    </source>
</evidence>
<keyword evidence="1" id="KW-0472">Membrane</keyword>
<keyword evidence="3" id="KW-1185">Reference proteome</keyword>
<dbReference type="OrthoDB" id="3258294at2759"/>
<gene>
    <name evidence="2" type="ORF">PHLCEN_2v12085</name>
</gene>
<dbReference type="EMBL" id="MLYV02001223">
    <property type="protein sequence ID" value="PSR72055.1"/>
    <property type="molecule type" value="Genomic_DNA"/>
</dbReference>
<reference evidence="2 3" key="1">
    <citation type="submission" date="2018-02" db="EMBL/GenBank/DDBJ databases">
        <title>Genome sequence of the basidiomycete white-rot fungus Phlebia centrifuga.</title>
        <authorList>
            <person name="Granchi Z."/>
            <person name="Peng M."/>
            <person name="de Vries R.P."/>
            <person name="Hilden K."/>
            <person name="Makela M.R."/>
            <person name="Grigoriev I."/>
            <person name="Riley R."/>
        </authorList>
    </citation>
    <scope>NUCLEOTIDE SEQUENCE [LARGE SCALE GENOMIC DNA]</scope>
    <source>
        <strain evidence="2 3">FBCC195</strain>
    </source>
</reference>
<sequence length="137" mass="15382">MPRLFTRGVPDLPIASTNTGCAYEDILKLSTLFWIPGLIYEPILFFLVIYKAWNDKPKTPLIKRMARDRWSAALPSILGSRIMLGMREYVDKQGSGSYILETCTYPPEHPLQMSVVEVALPEAANVLVANPDSLRIS</sequence>
<evidence type="ECO:0000256" key="1">
    <source>
        <dbReference type="SAM" id="Phobius"/>
    </source>
</evidence>
<name>A0A2R6NI35_9APHY</name>
<organism evidence="2 3">
    <name type="scientific">Hermanssonia centrifuga</name>
    <dbReference type="NCBI Taxonomy" id="98765"/>
    <lineage>
        <taxon>Eukaryota</taxon>
        <taxon>Fungi</taxon>
        <taxon>Dikarya</taxon>
        <taxon>Basidiomycota</taxon>
        <taxon>Agaricomycotina</taxon>
        <taxon>Agaricomycetes</taxon>
        <taxon>Polyporales</taxon>
        <taxon>Meruliaceae</taxon>
        <taxon>Hermanssonia</taxon>
    </lineage>
</organism>
<dbReference type="AlphaFoldDB" id="A0A2R6NI35"/>
<accession>A0A2R6NI35</accession>